<dbReference type="SUPFAM" id="SSF53474">
    <property type="entry name" value="alpha/beta-Hydrolases"/>
    <property type="match status" value="1"/>
</dbReference>
<reference evidence="3 4" key="1">
    <citation type="submission" date="2019-06" db="EMBL/GenBank/DDBJ databases">
        <title>Genomic Encyclopedia of Type Strains, Phase IV (KMG-V): Genome sequencing to study the core and pangenomes of soil and plant-associated prokaryotes.</title>
        <authorList>
            <person name="Whitman W."/>
        </authorList>
    </citation>
    <scope>NUCLEOTIDE SEQUENCE [LARGE SCALE GENOMIC DNA]</scope>
    <source>
        <strain evidence="3 4">BR 11622</strain>
    </source>
</reference>
<dbReference type="InterPro" id="IPR051321">
    <property type="entry name" value="PHA/PHB_synthase"/>
</dbReference>
<organism evidence="3 4">
    <name type="scientific">Nitrospirillum amazonense</name>
    <dbReference type="NCBI Taxonomy" id="28077"/>
    <lineage>
        <taxon>Bacteria</taxon>
        <taxon>Pseudomonadati</taxon>
        <taxon>Pseudomonadota</taxon>
        <taxon>Alphaproteobacteria</taxon>
        <taxon>Rhodospirillales</taxon>
        <taxon>Azospirillaceae</taxon>
        <taxon>Nitrospirillum</taxon>
    </lineage>
</organism>
<feature type="region of interest" description="Disordered" evidence="1">
    <location>
        <begin position="1"/>
        <end position="29"/>
    </location>
</feature>
<dbReference type="AlphaFoldDB" id="A0A560GP78"/>
<dbReference type="RefSeq" id="WP_246130803.1">
    <property type="nucleotide sequence ID" value="NZ_VITR01000018.1"/>
</dbReference>
<dbReference type="PANTHER" id="PTHR36837">
    <property type="entry name" value="POLY(3-HYDROXYALKANOATE) POLYMERASE SUBUNIT PHAC"/>
    <property type="match status" value="1"/>
</dbReference>
<dbReference type="Proteomes" id="UP000315751">
    <property type="component" value="Unassembled WGS sequence"/>
</dbReference>
<evidence type="ECO:0000259" key="2">
    <source>
        <dbReference type="Pfam" id="PF00561"/>
    </source>
</evidence>
<accession>A0A560GP78</accession>
<protein>
    <submittedName>
        <fullName evidence="3">Polyhydroxyalkanoate synthase</fullName>
    </submittedName>
</protein>
<evidence type="ECO:0000313" key="4">
    <source>
        <dbReference type="Proteomes" id="UP000315751"/>
    </source>
</evidence>
<dbReference type="PANTHER" id="PTHR36837:SF2">
    <property type="entry name" value="POLY(3-HYDROXYALKANOATE) POLYMERASE SUBUNIT PHAC"/>
    <property type="match status" value="1"/>
</dbReference>
<name>A0A560GP78_9PROT</name>
<proteinExistence type="predicted"/>
<keyword evidence="4" id="KW-1185">Reference proteome</keyword>
<sequence>MPARTATPDPGQRSDDPAPTVPPKRRQGPRPLAAHLTAAMAVLLNSQAGLPLLNGSSPIWRKELEPRCRQLRADLAGVDPEALKTAVERETRRRLDTFLSGLERYRRAPYQRDVLDPPPIWTEGNSRLLDYSRPGAKGPVLLFVPSLVNRGYILDLSARKSLVRWLAQVSDAQGGFRPLLLDWGSVGATERGFGLSDYVAGRLARAVDATRDLMGQAPALVGYCMGGTLAAAAAVLRPEALSALVLLAAPWDFHADDPAAALRTAAVLPLVEPALTWLGELPVDMIQFLFVGLDPLLALRKFSRYATLAPESQDAQDFVALEDWLNDGVPLAAAVARECLGGWYGRNDPAQGNWRMAGQVMAPGAIRLPTLAIIPARDRIVPPGAARALIDAIPGGDRLEPPLGHIGMVVSAGAPAQVWAPLAEWLRARLQAPRS</sequence>
<dbReference type="Pfam" id="PF00561">
    <property type="entry name" value="Abhydrolase_1"/>
    <property type="match status" value="1"/>
</dbReference>
<comment type="caution">
    <text evidence="3">The sequence shown here is derived from an EMBL/GenBank/DDBJ whole genome shotgun (WGS) entry which is preliminary data.</text>
</comment>
<evidence type="ECO:0000256" key="1">
    <source>
        <dbReference type="SAM" id="MobiDB-lite"/>
    </source>
</evidence>
<dbReference type="InterPro" id="IPR029058">
    <property type="entry name" value="AB_hydrolase_fold"/>
</dbReference>
<evidence type="ECO:0000313" key="3">
    <source>
        <dbReference type="EMBL" id="TWB35805.1"/>
    </source>
</evidence>
<dbReference type="Gene3D" id="3.40.50.1820">
    <property type="entry name" value="alpha/beta hydrolase"/>
    <property type="match status" value="1"/>
</dbReference>
<dbReference type="EMBL" id="VITR01000018">
    <property type="protein sequence ID" value="TWB35805.1"/>
    <property type="molecule type" value="Genomic_DNA"/>
</dbReference>
<feature type="domain" description="AB hydrolase-1" evidence="2">
    <location>
        <begin position="139"/>
        <end position="408"/>
    </location>
</feature>
<dbReference type="InterPro" id="IPR000073">
    <property type="entry name" value="AB_hydrolase_1"/>
</dbReference>
<gene>
    <name evidence="3" type="ORF">FBZ90_1185</name>
</gene>